<accession>A0ABA7IXG2</accession>
<reference evidence="2" key="4">
    <citation type="submission" date="2025-09" db="UniProtKB">
        <authorList>
            <consortium name="Ensembl"/>
        </authorList>
    </citation>
    <scope>IDENTIFICATION</scope>
    <source>
        <strain evidence="2">C57BL/6J</strain>
    </source>
</reference>
<reference evidence="2" key="3">
    <citation type="submission" date="2025-08" db="UniProtKB">
        <authorList>
            <consortium name="Ensembl"/>
        </authorList>
    </citation>
    <scope>IDENTIFICATION</scope>
    <source>
        <strain evidence="2">C57BL/6J</strain>
    </source>
</reference>
<protein>
    <submittedName>
        <fullName evidence="2">RB-associated KRAB zinc finger downstream neighbor (non-protein coding)</fullName>
    </submittedName>
</protein>
<sequence>MWPPLLLLFLLLPAAHGAPHPAADLQENFPSVLEGFHRPVKSKLKETEACGEKTTRSLAPAVLLAHEVASMWSRSWGRGPVAS</sequence>
<evidence type="ECO:0000313" key="3">
    <source>
        <dbReference type="MGI" id="MGI:3782099"/>
    </source>
</evidence>
<organism evidence="2 4">
    <name type="scientific">Mus musculus</name>
    <name type="common">Mouse</name>
    <dbReference type="NCBI Taxonomy" id="10090"/>
    <lineage>
        <taxon>Eukaryota</taxon>
        <taxon>Metazoa</taxon>
        <taxon>Chordata</taxon>
        <taxon>Craniata</taxon>
        <taxon>Vertebrata</taxon>
        <taxon>Euteleostomi</taxon>
        <taxon>Mammalia</taxon>
        <taxon>Eutheria</taxon>
        <taxon>Euarchontoglires</taxon>
        <taxon>Glires</taxon>
        <taxon>Rodentia</taxon>
        <taxon>Myomorpha</taxon>
        <taxon>Muroidea</taxon>
        <taxon>Muridae</taxon>
        <taxon>Murinae</taxon>
        <taxon>Mus</taxon>
        <taxon>Mus</taxon>
    </lineage>
</organism>
<gene>
    <name evidence="2 3" type="primary">Rbakdn</name>
</gene>
<name>A0ABA7IXG2_MOUSE</name>
<reference evidence="2 4" key="1">
    <citation type="journal article" date="2009" name="PLoS Biol.">
        <title>Lineage-specific biology revealed by a finished genome assembly of the mouse.</title>
        <authorList>
            <consortium name="Mouse Genome Sequencing Consortium"/>
            <person name="Church D.M."/>
            <person name="Goodstadt L."/>
            <person name="Hillier L.W."/>
            <person name="Zody M.C."/>
            <person name="Goldstein S."/>
            <person name="She X."/>
            <person name="Bult C.J."/>
            <person name="Agarwala R."/>
            <person name="Cherry J.L."/>
            <person name="DiCuccio M."/>
            <person name="Hlavina W."/>
            <person name="Kapustin Y."/>
            <person name="Meric P."/>
            <person name="Maglott D."/>
            <person name="Birtle Z."/>
            <person name="Marques A.C."/>
            <person name="Graves T."/>
            <person name="Zhou S."/>
            <person name="Teague B."/>
            <person name="Potamousis K."/>
            <person name="Churas C."/>
            <person name="Place M."/>
            <person name="Herschleb J."/>
            <person name="Runnheim R."/>
            <person name="Forrest D."/>
            <person name="Amos-Landgraf J."/>
            <person name="Schwartz D.C."/>
            <person name="Cheng Z."/>
            <person name="Lindblad-Toh K."/>
            <person name="Eichler E.E."/>
            <person name="Ponting C.P."/>
        </authorList>
    </citation>
    <scope>NUCLEOTIDE SEQUENCE [LARGE SCALE GENOMIC DNA]</scope>
    <source>
        <strain evidence="2 4">C57BL/6J</strain>
    </source>
</reference>
<feature type="chain" id="PRO_5044781647" evidence="1">
    <location>
        <begin position="18"/>
        <end position="83"/>
    </location>
</feature>
<keyword evidence="1" id="KW-0732">Signal</keyword>
<dbReference type="Proteomes" id="UP000000589">
    <property type="component" value="Chromosome 5"/>
</dbReference>
<dbReference type="Ensembl" id="ENSMUST00000274980.1">
    <property type="protein sequence ID" value="ENSMUSP00000160128.1"/>
    <property type="gene ID" value="ENSMUSG00000104529.6"/>
</dbReference>
<evidence type="ECO:0000313" key="4">
    <source>
        <dbReference type="Proteomes" id="UP000000589"/>
    </source>
</evidence>
<evidence type="ECO:0000256" key="1">
    <source>
        <dbReference type="SAM" id="SignalP"/>
    </source>
</evidence>
<evidence type="ECO:0000313" key="2">
    <source>
        <dbReference type="Ensembl" id="ENSMUSP00000160128.1"/>
    </source>
</evidence>
<reference evidence="2 4" key="2">
    <citation type="journal article" date="2011" name="PLoS Biol.">
        <title>Modernizing reference genome assemblies.</title>
        <authorList>
            <person name="Church D.M."/>
            <person name="Schneider V.A."/>
            <person name="Graves T."/>
            <person name="Auger K."/>
            <person name="Cunningham F."/>
            <person name="Bouk N."/>
            <person name="Chen H.C."/>
            <person name="Agarwala R."/>
            <person name="McLaren W.M."/>
            <person name="Ritchie G.R."/>
            <person name="Albracht D."/>
            <person name="Kremitzki M."/>
            <person name="Rock S."/>
            <person name="Kotkiewicz H."/>
            <person name="Kremitzki C."/>
            <person name="Wollam A."/>
            <person name="Trani L."/>
            <person name="Fulton L."/>
            <person name="Fulton R."/>
            <person name="Matthews L."/>
            <person name="Whitehead S."/>
            <person name="Chow W."/>
            <person name="Torrance J."/>
            <person name="Dunn M."/>
            <person name="Harden G."/>
            <person name="Threadgold G."/>
            <person name="Wood J."/>
            <person name="Collins J."/>
            <person name="Heath P."/>
            <person name="Griffiths G."/>
            <person name="Pelan S."/>
            <person name="Grafham D."/>
            <person name="Eichler E.E."/>
            <person name="Weinstock G."/>
            <person name="Mardis E.R."/>
            <person name="Wilson R.K."/>
            <person name="Howe K."/>
            <person name="Flicek P."/>
            <person name="Hubbard T."/>
        </authorList>
    </citation>
    <scope>NUCLEOTIDE SEQUENCE [LARGE SCALE GENOMIC DNA]</scope>
    <source>
        <strain evidence="2 4">C57BL/6J</strain>
    </source>
</reference>
<proteinExistence type="predicted"/>
<keyword evidence="4" id="KW-1185">Reference proteome</keyword>
<dbReference type="AlphaFoldDB" id="A0ABA7IXG2"/>
<dbReference type="MGI" id="MGI:3782099">
    <property type="gene designation" value="Rbakdn"/>
</dbReference>
<feature type="signal peptide" evidence="1">
    <location>
        <begin position="1"/>
        <end position="17"/>
    </location>
</feature>